<comment type="caution">
    <text evidence="1">The sequence shown here is derived from an EMBL/GenBank/DDBJ whole genome shotgun (WGS) entry which is preliminary data.</text>
</comment>
<dbReference type="AlphaFoldDB" id="A0A916TYF6"/>
<gene>
    <name evidence="1" type="ORF">GCM10010994_09500</name>
</gene>
<dbReference type="RefSeq" id="WP_188608011.1">
    <property type="nucleotide sequence ID" value="NZ_BMGG01000002.1"/>
</dbReference>
<dbReference type="EMBL" id="BMGG01000002">
    <property type="protein sequence ID" value="GGC52529.1"/>
    <property type="molecule type" value="Genomic_DNA"/>
</dbReference>
<proteinExistence type="predicted"/>
<keyword evidence="2" id="KW-1185">Reference proteome</keyword>
<sequence>MDAFIKSTAFGCVILAIAAVVYSRIPSVCTSHDMAHKSARGAVMALLRSPGLAKFHAEADVSGLGSEHVQVTGVVDTNEPSRATERKRFHVKMSCASQQYMQVLEAHLSEHDTAPREQPVSDG</sequence>
<name>A0A916TYF6_9HYPH</name>
<dbReference type="Proteomes" id="UP000637002">
    <property type="component" value="Unassembled WGS sequence"/>
</dbReference>
<reference evidence="1" key="2">
    <citation type="submission" date="2020-09" db="EMBL/GenBank/DDBJ databases">
        <authorList>
            <person name="Sun Q."/>
            <person name="Zhou Y."/>
        </authorList>
    </citation>
    <scope>NUCLEOTIDE SEQUENCE</scope>
    <source>
        <strain evidence="1">CGMCC 1.12919</strain>
    </source>
</reference>
<accession>A0A916TYF6</accession>
<organism evidence="1 2">
    <name type="scientific">Chelatococcus reniformis</name>
    <dbReference type="NCBI Taxonomy" id="1494448"/>
    <lineage>
        <taxon>Bacteria</taxon>
        <taxon>Pseudomonadati</taxon>
        <taxon>Pseudomonadota</taxon>
        <taxon>Alphaproteobacteria</taxon>
        <taxon>Hyphomicrobiales</taxon>
        <taxon>Chelatococcaceae</taxon>
        <taxon>Chelatococcus</taxon>
    </lineage>
</organism>
<evidence type="ECO:0000313" key="1">
    <source>
        <dbReference type="EMBL" id="GGC52529.1"/>
    </source>
</evidence>
<protein>
    <submittedName>
        <fullName evidence="1">Uncharacterized protein</fullName>
    </submittedName>
</protein>
<evidence type="ECO:0000313" key="2">
    <source>
        <dbReference type="Proteomes" id="UP000637002"/>
    </source>
</evidence>
<reference evidence="1" key="1">
    <citation type="journal article" date="2014" name="Int. J. Syst. Evol. Microbiol.">
        <title>Complete genome sequence of Corynebacterium casei LMG S-19264T (=DSM 44701T), isolated from a smear-ripened cheese.</title>
        <authorList>
            <consortium name="US DOE Joint Genome Institute (JGI-PGF)"/>
            <person name="Walter F."/>
            <person name="Albersmeier A."/>
            <person name="Kalinowski J."/>
            <person name="Ruckert C."/>
        </authorList>
    </citation>
    <scope>NUCLEOTIDE SEQUENCE</scope>
    <source>
        <strain evidence="1">CGMCC 1.12919</strain>
    </source>
</reference>